<accession>A0ABM0KBF9</accession>
<keyword evidence="2" id="KW-0472">Membrane</keyword>
<sequence>MYSHQSVNFYYYKYTIDGVNVILANLLIFVIISIVLGYAVDDSLIDGMTKCILSVLAIIPLTYYIGMAITSISAQSSFAVGAILNATFGSMVEVILFIIMLKKGRDTGQECYQELVKSSLT</sequence>
<name>A0ABM0KBF9_APLCA</name>
<feature type="transmembrane region" description="Helical" evidence="2">
    <location>
        <begin position="78"/>
        <end position="99"/>
    </location>
</feature>
<evidence type="ECO:0000313" key="3">
    <source>
        <dbReference type="Proteomes" id="UP000694888"/>
    </source>
</evidence>
<proteinExistence type="predicted"/>
<evidence type="ECO:0000256" key="2">
    <source>
        <dbReference type="SAM" id="Phobius"/>
    </source>
</evidence>
<dbReference type="PANTHER" id="PTHR31503">
    <property type="entry name" value="VACUOLAR CALCIUM ION TRANSPORTER"/>
    <property type="match status" value="1"/>
</dbReference>
<keyword evidence="2" id="KW-1133">Transmembrane helix</keyword>
<feature type="transmembrane region" description="Helical" evidence="2">
    <location>
        <begin position="52"/>
        <end position="72"/>
    </location>
</feature>
<keyword evidence="2" id="KW-0812">Transmembrane</keyword>
<dbReference type="InterPro" id="IPR004713">
    <property type="entry name" value="CaH_exchang"/>
</dbReference>
<keyword evidence="1" id="KW-0406">Ion transport</keyword>
<dbReference type="PANTHER" id="PTHR31503:SF10">
    <property type="entry name" value="VNX1 PROTEIN"/>
    <property type="match status" value="1"/>
</dbReference>
<evidence type="ECO:0000256" key="1">
    <source>
        <dbReference type="ARBA" id="ARBA00023065"/>
    </source>
</evidence>
<gene>
    <name evidence="4" type="primary">LOC101852450</name>
</gene>
<dbReference type="Proteomes" id="UP000694888">
    <property type="component" value="Unplaced"/>
</dbReference>
<dbReference type="RefSeq" id="XP_005113548.1">
    <property type="nucleotide sequence ID" value="XM_005113491.3"/>
</dbReference>
<feature type="non-terminal residue" evidence="4">
    <location>
        <position position="121"/>
    </location>
</feature>
<organism evidence="3 4">
    <name type="scientific">Aplysia californica</name>
    <name type="common">California sea hare</name>
    <dbReference type="NCBI Taxonomy" id="6500"/>
    <lineage>
        <taxon>Eukaryota</taxon>
        <taxon>Metazoa</taxon>
        <taxon>Spiralia</taxon>
        <taxon>Lophotrochozoa</taxon>
        <taxon>Mollusca</taxon>
        <taxon>Gastropoda</taxon>
        <taxon>Heterobranchia</taxon>
        <taxon>Euthyneura</taxon>
        <taxon>Tectipleura</taxon>
        <taxon>Aplysiida</taxon>
        <taxon>Aplysioidea</taxon>
        <taxon>Aplysiidae</taxon>
        <taxon>Aplysia</taxon>
    </lineage>
</organism>
<keyword evidence="1" id="KW-0813">Transport</keyword>
<dbReference type="GeneID" id="101852450"/>
<reference evidence="4" key="1">
    <citation type="submission" date="2025-08" db="UniProtKB">
        <authorList>
            <consortium name="RefSeq"/>
        </authorList>
    </citation>
    <scope>IDENTIFICATION</scope>
</reference>
<feature type="transmembrane region" description="Helical" evidence="2">
    <location>
        <begin position="20"/>
        <end position="40"/>
    </location>
</feature>
<keyword evidence="3" id="KW-1185">Reference proteome</keyword>
<evidence type="ECO:0000313" key="4">
    <source>
        <dbReference type="RefSeq" id="XP_005113548.1"/>
    </source>
</evidence>
<protein>
    <submittedName>
        <fullName evidence="4">Cation exchanger C521.04c</fullName>
    </submittedName>
</protein>